<dbReference type="Pfam" id="PF07729">
    <property type="entry name" value="FCD"/>
    <property type="match status" value="1"/>
</dbReference>
<gene>
    <name evidence="5" type="ORF">Rhe02_28630</name>
</gene>
<keyword evidence="3" id="KW-0804">Transcription</keyword>
<sequence length="218" mass="23544">MTLRAPKREALVPQIIEQLRAQISSGEWPVGTRIPTEPDLVAALGVGRNTVREAVRALVHSGVLERRQGSGTYVTARHELTGVVARRMEAAELAESIEVRRAFEVEAARLAAHRRTNRDLRELDAALEAREAAWASGVAADFVEADAALHMLIVRAAHNSMLAELYASFHEALLASLRGQIGDDLTPEAYVDHSELVDAIRAGDSVRAAGAAGAFLEL</sequence>
<dbReference type="InterPro" id="IPR011711">
    <property type="entry name" value="GntR_C"/>
</dbReference>
<dbReference type="Gene3D" id="1.10.10.10">
    <property type="entry name" value="Winged helix-like DNA-binding domain superfamily/Winged helix DNA-binding domain"/>
    <property type="match status" value="1"/>
</dbReference>
<dbReference type="SMART" id="SM00345">
    <property type="entry name" value="HTH_GNTR"/>
    <property type="match status" value="1"/>
</dbReference>
<dbReference type="RefSeq" id="WP_203908677.1">
    <property type="nucleotide sequence ID" value="NZ_BONY01000015.1"/>
</dbReference>
<dbReference type="Gene3D" id="1.20.120.530">
    <property type="entry name" value="GntR ligand-binding domain-like"/>
    <property type="match status" value="1"/>
</dbReference>
<evidence type="ECO:0000259" key="4">
    <source>
        <dbReference type="PROSITE" id="PS50949"/>
    </source>
</evidence>
<dbReference type="EMBL" id="BONY01000015">
    <property type="protein sequence ID" value="GIH04796.1"/>
    <property type="molecule type" value="Genomic_DNA"/>
</dbReference>
<dbReference type="Pfam" id="PF00392">
    <property type="entry name" value="GntR"/>
    <property type="match status" value="1"/>
</dbReference>
<dbReference type="GO" id="GO:0003677">
    <property type="term" value="F:DNA binding"/>
    <property type="evidence" value="ECO:0007669"/>
    <property type="project" value="UniProtKB-KW"/>
</dbReference>
<dbReference type="AlphaFoldDB" id="A0A8J3VG78"/>
<dbReference type="InterPro" id="IPR036388">
    <property type="entry name" value="WH-like_DNA-bd_sf"/>
</dbReference>
<protein>
    <submittedName>
        <fullName evidence="5">GntR family transcriptional regulator</fullName>
    </submittedName>
</protein>
<keyword evidence="1" id="KW-0805">Transcription regulation</keyword>
<dbReference type="SUPFAM" id="SSF48008">
    <property type="entry name" value="GntR ligand-binding domain-like"/>
    <property type="match status" value="1"/>
</dbReference>
<dbReference type="SUPFAM" id="SSF46785">
    <property type="entry name" value="Winged helix' DNA-binding domain"/>
    <property type="match status" value="1"/>
</dbReference>
<evidence type="ECO:0000256" key="3">
    <source>
        <dbReference type="ARBA" id="ARBA00023163"/>
    </source>
</evidence>
<dbReference type="InterPro" id="IPR008920">
    <property type="entry name" value="TF_FadR/GntR_C"/>
</dbReference>
<proteinExistence type="predicted"/>
<dbReference type="InterPro" id="IPR036390">
    <property type="entry name" value="WH_DNA-bd_sf"/>
</dbReference>
<dbReference type="SMART" id="SM00895">
    <property type="entry name" value="FCD"/>
    <property type="match status" value="1"/>
</dbReference>
<evidence type="ECO:0000256" key="1">
    <source>
        <dbReference type="ARBA" id="ARBA00023015"/>
    </source>
</evidence>
<dbReference type="PROSITE" id="PS50949">
    <property type="entry name" value="HTH_GNTR"/>
    <property type="match status" value="1"/>
</dbReference>
<dbReference type="InterPro" id="IPR000524">
    <property type="entry name" value="Tscrpt_reg_HTH_GntR"/>
</dbReference>
<evidence type="ECO:0000313" key="6">
    <source>
        <dbReference type="Proteomes" id="UP000612899"/>
    </source>
</evidence>
<keyword evidence="2" id="KW-0238">DNA-binding</keyword>
<dbReference type="PANTHER" id="PTHR43537:SF47">
    <property type="entry name" value="REGULATORY PROTEIN GNTR HTH"/>
    <property type="match status" value="1"/>
</dbReference>
<dbReference type="GO" id="GO:0003700">
    <property type="term" value="F:DNA-binding transcription factor activity"/>
    <property type="evidence" value="ECO:0007669"/>
    <property type="project" value="InterPro"/>
</dbReference>
<evidence type="ECO:0000313" key="5">
    <source>
        <dbReference type="EMBL" id="GIH04796.1"/>
    </source>
</evidence>
<dbReference type="Proteomes" id="UP000612899">
    <property type="component" value="Unassembled WGS sequence"/>
</dbReference>
<keyword evidence="6" id="KW-1185">Reference proteome</keyword>
<dbReference type="CDD" id="cd07377">
    <property type="entry name" value="WHTH_GntR"/>
    <property type="match status" value="1"/>
</dbReference>
<comment type="caution">
    <text evidence="5">The sequence shown here is derived from an EMBL/GenBank/DDBJ whole genome shotgun (WGS) entry which is preliminary data.</text>
</comment>
<name>A0A8J3VG78_9ACTN</name>
<accession>A0A8J3VG78</accession>
<dbReference type="PANTHER" id="PTHR43537">
    <property type="entry name" value="TRANSCRIPTIONAL REGULATOR, GNTR FAMILY"/>
    <property type="match status" value="1"/>
</dbReference>
<feature type="domain" description="HTH gntR-type" evidence="4">
    <location>
        <begin position="9"/>
        <end position="77"/>
    </location>
</feature>
<reference evidence="5" key="1">
    <citation type="submission" date="2021-01" db="EMBL/GenBank/DDBJ databases">
        <title>Whole genome shotgun sequence of Rhizocola hellebori NBRC 109834.</title>
        <authorList>
            <person name="Komaki H."/>
            <person name="Tamura T."/>
        </authorList>
    </citation>
    <scope>NUCLEOTIDE SEQUENCE</scope>
    <source>
        <strain evidence="5">NBRC 109834</strain>
    </source>
</reference>
<evidence type="ECO:0000256" key="2">
    <source>
        <dbReference type="ARBA" id="ARBA00023125"/>
    </source>
</evidence>
<dbReference type="PRINTS" id="PR00035">
    <property type="entry name" value="HTHGNTR"/>
</dbReference>
<organism evidence="5 6">
    <name type="scientific">Rhizocola hellebori</name>
    <dbReference type="NCBI Taxonomy" id="1392758"/>
    <lineage>
        <taxon>Bacteria</taxon>
        <taxon>Bacillati</taxon>
        <taxon>Actinomycetota</taxon>
        <taxon>Actinomycetes</taxon>
        <taxon>Micromonosporales</taxon>
        <taxon>Micromonosporaceae</taxon>
        <taxon>Rhizocola</taxon>
    </lineage>
</organism>